<gene>
    <name evidence="2" type="ORF">ANTHELSMS3_00049</name>
</gene>
<proteinExistence type="predicted"/>
<feature type="region of interest" description="Disordered" evidence="1">
    <location>
        <begin position="70"/>
        <end position="94"/>
    </location>
</feature>
<dbReference type="Proteomes" id="UP000203589">
    <property type="component" value="Chromosome"/>
</dbReference>
<reference evidence="2 3" key="1">
    <citation type="submission" date="2017-07" db="EMBL/GenBank/DDBJ databases">
        <title>Genome Sequence of Antarctobacter heliothermus Strain SMS3 Isolated from a culture of the Diatom Skeletonema marinoi.</title>
        <authorList>
            <person name="Topel M."/>
            <person name="Pinder M.I.M."/>
            <person name="Johansson O.N."/>
            <person name="Kourtchenko O."/>
            <person name="Godhe A."/>
            <person name="Clarke A.K."/>
        </authorList>
    </citation>
    <scope>NUCLEOTIDE SEQUENCE [LARGE SCALE GENOMIC DNA]</scope>
    <source>
        <strain evidence="2 3">SMS3</strain>
    </source>
</reference>
<dbReference type="KEGG" id="aht:ANTHELSMS3_00049"/>
<evidence type="ECO:0000313" key="2">
    <source>
        <dbReference type="EMBL" id="ASP18775.1"/>
    </source>
</evidence>
<feature type="compositionally biased region" description="Polar residues" evidence="1">
    <location>
        <begin position="70"/>
        <end position="81"/>
    </location>
</feature>
<dbReference type="EMBL" id="CP022540">
    <property type="protein sequence ID" value="ASP18775.1"/>
    <property type="molecule type" value="Genomic_DNA"/>
</dbReference>
<name>A0A222DXU0_9RHOB</name>
<dbReference type="AlphaFoldDB" id="A0A222DXU0"/>
<dbReference type="RefSeq" id="WP_094033120.1">
    <property type="nucleotide sequence ID" value="NZ_CP022540.1"/>
</dbReference>
<keyword evidence="3" id="KW-1185">Reference proteome</keyword>
<organism evidence="2 3">
    <name type="scientific">Antarctobacter heliothermus</name>
    <dbReference type="NCBI Taxonomy" id="74033"/>
    <lineage>
        <taxon>Bacteria</taxon>
        <taxon>Pseudomonadati</taxon>
        <taxon>Pseudomonadota</taxon>
        <taxon>Alphaproteobacteria</taxon>
        <taxon>Rhodobacterales</taxon>
        <taxon>Roseobacteraceae</taxon>
        <taxon>Antarctobacter</taxon>
    </lineage>
</organism>
<evidence type="ECO:0000256" key="1">
    <source>
        <dbReference type="SAM" id="MobiDB-lite"/>
    </source>
</evidence>
<dbReference type="OrthoDB" id="9855607at2"/>
<protein>
    <submittedName>
        <fullName evidence="2">Uncharacterized protein</fullName>
    </submittedName>
</protein>
<sequence length="94" mass="9664">MTHKANPRRTNPALARAGLLLASHLVVSRFGVAVPVGLVARGLRFAGRNPVLALGAAAFAGYAALRRTSDTSGVEASQTSVMADLNKGHGDARS</sequence>
<accession>A0A222DXU0</accession>
<evidence type="ECO:0000313" key="3">
    <source>
        <dbReference type="Proteomes" id="UP000203589"/>
    </source>
</evidence>